<dbReference type="InterPro" id="IPR043550">
    <property type="entry name" value="EHMT1/EHMT2"/>
</dbReference>
<dbReference type="EMBL" id="CAMXCT030006754">
    <property type="protein sequence ID" value="CAL4806802.1"/>
    <property type="molecule type" value="Genomic_DNA"/>
</dbReference>
<dbReference type="PROSITE" id="PS50280">
    <property type="entry name" value="SET"/>
    <property type="match status" value="1"/>
</dbReference>
<dbReference type="SUPFAM" id="SSF82199">
    <property type="entry name" value="SET domain"/>
    <property type="match status" value="1"/>
</dbReference>
<dbReference type="AlphaFoldDB" id="A0A9P1GRF7"/>
<evidence type="ECO:0000259" key="1">
    <source>
        <dbReference type="PROSITE" id="PS50280"/>
    </source>
</evidence>
<dbReference type="Proteomes" id="UP001152797">
    <property type="component" value="Unassembled WGS sequence"/>
</dbReference>
<dbReference type="Pfam" id="PF00856">
    <property type="entry name" value="SET"/>
    <property type="match status" value="1"/>
</dbReference>
<reference evidence="2" key="1">
    <citation type="submission" date="2022-10" db="EMBL/GenBank/DDBJ databases">
        <authorList>
            <person name="Chen Y."/>
            <person name="Dougan E. K."/>
            <person name="Chan C."/>
            <person name="Rhodes N."/>
            <person name="Thang M."/>
        </authorList>
    </citation>
    <scope>NUCLEOTIDE SEQUENCE</scope>
</reference>
<accession>A0A9P1GRF7</accession>
<reference evidence="3" key="2">
    <citation type="submission" date="2024-04" db="EMBL/GenBank/DDBJ databases">
        <authorList>
            <person name="Chen Y."/>
            <person name="Shah S."/>
            <person name="Dougan E. K."/>
            <person name="Thang M."/>
            <person name="Chan C."/>
        </authorList>
    </citation>
    <scope>NUCLEOTIDE SEQUENCE [LARGE SCALE GENOMIC DNA]</scope>
</reference>
<dbReference type="SMART" id="SM00317">
    <property type="entry name" value="SET"/>
    <property type="match status" value="1"/>
</dbReference>
<dbReference type="GO" id="GO:0000122">
    <property type="term" value="P:negative regulation of transcription by RNA polymerase II"/>
    <property type="evidence" value="ECO:0007669"/>
    <property type="project" value="TreeGrafter"/>
</dbReference>
<gene>
    <name evidence="2" type="ORF">C1SCF055_LOCUS43985</name>
</gene>
<dbReference type="PANTHER" id="PTHR46307:SF4">
    <property type="entry name" value="G9A, ISOFORM B"/>
    <property type="match status" value="1"/>
</dbReference>
<proteinExistence type="predicted"/>
<dbReference type="EMBL" id="CAMXCT020006754">
    <property type="protein sequence ID" value="CAL1172865.1"/>
    <property type="molecule type" value="Genomic_DNA"/>
</dbReference>
<keyword evidence="5" id="KW-1185">Reference proteome</keyword>
<evidence type="ECO:0000313" key="2">
    <source>
        <dbReference type="EMBL" id="CAI4019490.1"/>
    </source>
</evidence>
<dbReference type="GO" id="GO:0000785">
    <property type="term" value="C:chromatin"/>
    <property type="evidence" value="ECO:0007669"/>
    <property type="project" value="TreeGrafter"/>
</dbReference>
<feature type="domain" description="SET" evidence="1">
    <location>
        <begin position="227"/>
        <end position="371"/>
    </location>
</feature>
<evidence type="ECO:0000313" key="5">
    <source>
        <dbReference type="Proteomes" id="UP001152797"/>
    </source>
</evidence>
<sequence>MFNLVRNWSFVRDWLMGLPPLPDLLWSHHTSASVAEELLPGLSEDSTTCSRRGPSLVSTRAVVGAIPGALGRSRAVGDWAENTPRLRHSSTNGCGCPPGETLEVMPEQNLLIESVQAVHQHTDSLLNLLMKANGKPAVSHVSHPSHCELDAELECEDHPPPEFEPILQNCGPSTADGLTPLWPLPCPSPSSSSWLLEGRVRQLCRGHAAPLAVFEHWDAPVLQHGPRPLTVCWMGDVGWGVRSSQELPVGSFVCEYTGELLPDAEAESLSPGRDAYLFNLTTPEQCRGLGAQVDSGGEEQHPVYVIDAYVKGNVGRFLNHACGPSNEANVSPTYVFVVEKDADVVDAKLPRVAFFANRNIAPGEELRYDYGMPPEAVLEADGRNQPKNLRSFSLAVDHSTGWTDWQQSRPQ</sequence>
<dbReference type="Gene3D" id="2.170.270.10">
    <property type="entry name" value="SET domain"/>
    <property type="match status" value="1"/>
</dbReference>
<dbReference type="InterPro" id="IPR001214">
    <property type="entry name" value="SET_dom"/>
</dbReference>
<dbReference type="GO" id="GO:0002039">
    <property type="term" value="F:p53 binding"/>
    <property type="evidence" value="ECO:0007669"/>
    <property type="project" value="InterPro"/>
</dbReference>
<dbReference type="InterPro" id="IPR046341">
    <property type="entry name" value="SET_dom_sf"/>
</dbReference>
<dbReference type="OrthoDB" id="447227at2759"/>
<evidence type="ECO:0000313" key="3">
    <source>
        <dbReference type="EMBL" id="CAL1172865.1"/>
    </source>
</evidence>
<organism evidence="2">
    <name type="scientific">Cladocopium goreaui</name>
    <dbReference type="NCBI Taxonomy" id="2562237"/>
    <lineage>
        <taxon>Eukaryota</taxon>
        <taxon>Sar</taxon>
        <taxon>Alveolata</taxon>
        <taxon>Dinophyceae</taxon>
        <taxon>Suessiales</taxon>
        <taxon>Symbiodiniaceae</taxon>
        <taxon>Cladocopium</taxon>
    </lineage>
</organism>
<comment type="caution">
    <text evidence="2">The sequence shown here is derived from an EMBL/GenBank/DDBJ whole genome shotgun (WGS) entry which is preliminary data.</text>
</comment>
<protein>
    <submittedName>
        <fullName evidence="4">Histone-lysine N-methyltransferase EHMT1 (Euchromatic histone-lysine N-methyltransferase 1) (Eu-HMTase1) (G9a-like protein 1) (GLP) (GLP1) (Lysine N-methyltransferase 1D)</fullName>
    </submittedName>
</protein>
<evidence type="ECO:0000313" key="4">
    <source>
        <dbReference type="EMBL" id="CAL4806802.1"/>
    </source>
</evidence>
<dbReference type="PANTHER" id="PTHR46307">
    <property type="entry name" value="G9A, ISOFORM B"/>
    <property type="match status" value="1"/>
</dbReference>
<name>A0A9P1GRF7_9DINO</name>
<dbReference type="GO" id="GO:0005634">
    <property type="term" value="C:nucleus"/>
    <property type="evidence" value="ECO:0007669"/>
    <property type="project" value="TreeGrafter"/>
</dbReference>
<dbReference type="EMBL" id="CAMXCT010006754">
    <property type="protein sequence ID" value="CAI4019490.1"/>
    <property type="molecule type" value="Genomic_DNA"/>
</dbReference>
<dbReference type="GO" id="GO:0046974">
    <property type="term" value="F:histone H3K9 methyltransferase activity"/>
    <property type="evidence" value="ECO:0007669"/>
    <property type="project" value="TreeGrafter"/>
</dbReference>